<dbReference type="InParanoid" id="A2DL38"/>
<dbReference type="EMBL" id="DS113214">
    <property type="protein sequence ID" value="EAY18829.1"/>
    <property type="molecule type" value="Genomic_DNA"/>
</dbReference>
<keyword evidence="2" id="KW-0812">Transmembrane</keyword>
<evidence type="ECO:0000256" key="1">
    <source>
        <dbReference type="SAM" id="MobiDB-lite"/>
    </source>
</evidence>
<accession>A2DL38</accession>
<dbReference type="KEGG" id="tva:5464339"/>
<reference evidence="3" key="2">
    <citation type="journal article" date="2007" name="Science">
        <title>Draft genome sequence of the sexually transmitted pathogen Trichomonas vaginalis.</title>
        <authorList>
            <person name="Carlton J.M."/>
            <person name="Hirt R.P."/>
            <person name="Silva J.C."/>
            <person name="Delcher A.L."/>
            <person name="Schatz M."/>
            <person name="Zhao Q."/>
            <person name="Wortman J.R."/>
            <person name="Bidwell S.L."/>
            <person name="Alsmark U.C.M."/>
            <person name="Besteiro S."/>
            <person name="Sicheritz-Ponten T."/>
            <person name="Noel C.J."/>
            <person name="Dacks J.B."/>
            <person name="Foster P.G."/>
            <person name="Simillion C."/>
            <person name="Van de Peer Y."/>
            <person name="Miranda-Saavedra D."/>
            <person name="Barton G.J."/>
            <person name="Westrop G.D."/>
            <person name="Mueller S."/>
            <person name="Dessi D."/>
            <person name="Fiori P.L."/>
            <person name="Ren Q."/>
            <person name="Paulsen I."/>
            <person name="Zhang H."/>
            <person name="Bastida-Corcuera F.D."/>
            <person name="Simoes-Barbosa A."/>
            <person name="Brown M.T."/>
            <person name="Hayes R.D."/>
            <person name="Mukherjee M."/>
            <person name="Okumura C.Y."/>
            <person name="Schneider R."/>
            <person name="Smith A.J."/>
            <person name="Vanacova S."/>
            <person name="Villalvazo M."/>
            <person name="Haas B.J."/>
            <person name="Pertea M."/>
            <person name="Feldblyum T.V."/>
            <person name="Utterback T.R."/>
            <person name="Shu C.L."/>
            <person name="Osoegawa K."/>
            <person name="de Jong P.J."/>
            <person name="Hrdy I."/>
            <person name="Horvathova L."/>
            <person name="Zubacova Z."/>
            <person name="Dolezal P."/>
            <person name="Malik S.B."/>
            <person name="Logsdon J.M. Jr."/>
            <person name="Henze K."/>
            <person name="Gupta A."/>
            <person name="Wang C.C."/>
            <person name="Dunne R.L."/>
            <person name="Upcroft J.A."/>
            <person name="Upcroft P."/>
            <person name="White O."/>
            <person name="Salzberg S.L."/>
            <person name="Tang P."/>
            <person name="Chiu C.-H."/>
            <person name="Lee Y.-S."/>
            <person name="Embley T.M."/>
            <person name="Coombs G.H."/>
            <person name="Mottram J.C."/>
            <person name="Tachezy J."/>
            <person name="Fraser-Liggett C.M."/>
            <person name="Johnson P.J."/>
        </authorList>
    </citation>
    <scope>NUCLEOTIDE SEQUENCE [LARGE SCALE GENOMIC DNA]</scope>
    <source>
        <strain evidence="3">G3</strain>
    </source>
</reference>
<keyword evidence="2" id="KW-1133">Transmembrane helix</keyword>
<evidence type="ECO:0008006" key="5">
    <source>
        <dbReference type="Google" id="ProtNLM"/>
    </source>
</evidence>
<protein>
    <recommendedName>
        <fullName evidence="5">SCP domain-containing protein</fullName>
    </recommendedName>
</protein>
<dbReference type="OrthoDB" id="10646245at2759"/>
<dbReference type="PANTHER" id="PTHR31607:SF37">
    <property type="entry name" value="FOLLISTATIN-LIKE DOMAIN-CONTAINING PROTEIN"/>
    <property type="match status" value="1"/>
</dbReference>
<dbReference type="Proteomes" id="UP000001542">
    <property type="component" value="Unassembled WGS sequence"/>
</dbReference>
<dbReference type="VEuPathDB" id="TrichDB:TVAG_294800"/>
<feature type="compositionally biased region" description="Basic and acidic residues" evidence="1">
    <location>
        <begin position="352"/>
        <end position="366"/>
    </location>
</feature>
<dbReference type="PANTHER" id="PTHR31607">
    <property type="entry name" value="DUF1216 DOMAIN-CONTAINING PROTEIN-RELATED"/>
    <property type="match status" value="1"/>
</dbReference>
<feature type="region of interest" description="Disordered" evidence="1">
    <location>
        <begin position="338"/>
        <end position="366"/>
    </location>
</feature>
<evidence type="ECO:0000256" key="2">
    <source>
        <dbReference type="SAM" id="Phobius"/>
    </source>
</evidence>
<dbReference type="CDD" id="cd05379">
    <property type="entry name" value="CAP_bacterial"/>
    <property type="match status" value="1"/>
</dbReference>
<sequence length="366" mass="40839">MVIVYSCDIAGQCTQQTYDKETDDKYAIIELNYMRWLVGFEVPTVITNDFDDQVIQCAMNCASNGRLEHFPASDSRCYTGAALDGCSTSNLAASTGQLNAATALQNLINDFGDGNLEVGHRRWILSRTLKRTAFGGAYDSQHLNNFGYAVAQKTNFGDSEIEQIPFTAYPPPGYFPAQFVYNRFSFWSPDFPSNSPINISAKINNEVQNVTLRRFEITGYGDHDQGVMFSLGGYGRSSYDSPYHQIVNKRIDIQIKCADKVYDYTIYPIDCSDKPMRTPVPTIEGDDYDKLDIGEAPKQKRQKKVAIGAGVGVSLVVIVIIILVLFIVFRHGCSHNHDNDETNNNNNNNDNNDDHSDSGENHLEDA</sequence>
<gene>
    <name evidence="3" type="ORF">TVAG_294800</name>
</gene>
<reference evidence="3" key="1">
    <citation type="submission" date="2006-10" db="EMBL/GenBank/DDBJ databases">
        <authorList>
            <person name="Amadeo P."/>
            <person name="Zhao Q."/>
            <person name="Wortman J."/>
            <person name="Fraser-Liggett C."/>
            <person name="Carlton J."/>
        </authorList>
    </citation>
    <scope>NUCLEOTIDE SEQUENCE</scope>
    <source>
        <strain evidence="3">G3</strain>
    </source>
</reference>
<dbReference type="RefSeq" id="XP_001579815.1">
    <property type="nucleotide sequence ID" value="XM_001579765.1"/>
</dbReference>
<proteinExistence type="predicted"/>
<keyword evidence="2" id="KW-0472">Membrane</keyword>
<evidence type="ECO:0000313" key="3">
    <source>
        <dbReference type="EMBL" id="EAY18829.1"/>
    </source>
</evidence>
<dbReference type="AlphaFoldDB" id="A2DL38"/>
<name>A2DL38_TRIV3</name>
<dbReference type="VEuPathDB" id="TrichDB:TVAGG3_0273900"/>
<organism evidence="3 4">
    <name type="scientific">Trichomonas vaginalis (strain ATCC PRA-98 / G3)</name>
    <dbReference type="NCBI Taxonomy" id="412133"/>
    <lineage>
        <taxon>Eukaryota</taxon>
        <taxon>Metamonada</taxon>
        <taxon>Parabasalia</taxon>
        <taxon>Trichomonadida</taxon>
        <taxon>Trichomonadidae</taxon>
        <taxon>Trichomonas</taxon>
    </lineage>
</organism>
<feature type="transmembrane region" description="Helical" evidence="2">
    <location>
        <begin position="305"/>
        <end position="329"/>
    </location>
</feature>
<keyword evidence="4" id="KW-1185">Reference proteome</keyword>
<evidence type="ECO:0000313" key="4">
    <source>
        <dbReference type="Proteomes" id="UP000001542"/>
    </source>
</evidence>